<sequence length="267" mass="29715">MNYESIDKATNNADIIYNLAALVSVPYSYKNSESFFDVNIKGLLNLLNSVNKKGTIERVIQMSSSEVYGSPQYTPINEAHPLQPQSPYAASKVGADALATSFYKTYGTPVTIARPFNTYGPRQSRRAIIPTIISQALHSSSLSLGNIDSLRDFNYIDDTTSGLLALLEETTNQGAPINIGSGYSYSIKDIIDIVSKLLNKNLYVNRDDNRIRPSKSEVSELLCDNTTISKLTSWKSNVSLEQGIQNTIAFFYKKDKNFIEKSNNYFI</sequence>
<dbReference type="SUPFAM" id="SSF51735">
    <property type="entry name" value="NAD(P)-binding Rossmann-fold domains"/>
    <property type="match status" value="1"/>
</dbReference>
<dbReference type="EC" id="1.1.1.281" evidence="2"/>
<gene>
    <name evidence="2" type="primary">rmd</name>
    <name evidence="2" type="ORF">pWBG731_00065</name>
</gene>
<evidence type="ECO:0000313" key="2">
    <source>
        <dbReference type="EMBL" id="AXQ85856.1"/>
    </source>
</evidence>
<keyword evidence="2" id="KW-0614">Plasmid</keyword>
<dbReference type="AlphaFoldDB" id="A0A385EKT9"/>
<organism evidence="2">
    <name type="scientific">Staphylococcus aureus</name>
    <dbReference type="NCBI Taxonomy" id="1280"/>
    <lineage>
        <taxon>Bacteria</taxon>
        <taxon>Bacillati</taxon>
        <taxon>Bacillota</taxon>
        <taxon>Bacilli</taxon>
        <taxon>Bacillales</taxon>
        <taxon>Staphylococcaceae</taxon>
        <taxon>Staphylococcus</taxon>
    </lineage>
</organism>
<protein>
    <submittedName>
        <fullName evidence="2">GDP-6-deoxy-D-mannose reductase</fullName>
        <ecNumber evidence="2">1.1.1.281</ecNumber>
    </submittedName>
</protein>
<accession>A0A385EKT9</accession>
<dbReference type="Gene3D" id="3.90.25.10">
    <property type="entry name" value="UDP-galactose 4-epimerase, domain 1"/>
    <property type="match status" value="1"/>
</dbReference>
<dbReference type="GO" id="GO:0033705">
    <property type="term" value="F:GDP-4-dehydro-6-deoxy-D-mannose reductase activity"/>
    <property type="evidence" value="ECO:0007669"/>
    <property type="project" value="UniProtKB-EC"/>
</dbReference>
<evidence type="ECO:0000259" key="1">
    <source>
        <dbReference type="Pfam" id="PF16363"/>
    </source>
</evidence>
<keyword evidence="2" id="KW-0560">Oxidoreductase</keyword>
<dbReference type="Pfam" id="PF16363">
    <property type="entry name" value="GDP_Man_Dehyd"/>
    <property type="match status" value="1"/>
</dbReference>
<dbReference type="PANTHER" id="PTHR43000">
    <property type="entry name" value="DTDP-D-GLUCOSE 4,6-DEHYDRATASE-RELATED"/>
    <property type="match status" value="1"/>
</dbReference>
<dbReference type="Gene3D" id="3.40.50.720">
    <property type="entry name" value="NAD(P)-binding Rossmann-like Domain"/>
    <property type="match status" value="1"/>
</dbReference>
<geneLocation type="plasmid" evidence="2">
    <name>pWBG731</name>
</geneLocation>
<dbReference type="EMBL" id="MH587574">
    <property type="protein sequence ID" value="AXQ85856.1"/>
    <property type="molecule type" value="Genomic_DNA"/>
</dbReference>
<dbReference type="InterPro" id="IPR036291">
    <property type="entry name" value="NAD(P)-bd_dom_sf"/>
</dbReference>
<feature type="domain" description="NAD(P)-binding" evidence="1">
    <location>
        <begin position="12"/>
        <end position="246"/>
    </location>
</feature>
<name>A0A385EKT9_STAAU</name>
<dbReference type="InterPro" id="IPR016040">
    <property type="entry name" value="NAD(P)-bd_dom"/>
</dbReference>
<reference evidence="2" key="1">
    <citation type="submission" date="2018-07" db="EMBL/GenBank/DDBJ databases">
        <title>Complete sequence of the large pWBG749-family conjugative multiresistance plasmid pWBG731 of Staphylococcus aureus.</title>
        <authorList>
            <person name="Ramsay J.P."/>
            <person name="Yui Eto K."/>
            <person name="O'Brien F.G."/>
            <person name="Grubb W.W.B."/>
            <person name="Murphy R.J."/>
            <person name="Coombs G.W."/>
        </authorList>
    </citation>
    <scope>NUCLEOTIDE SEQUENCE</scope>
    <source>
        <strain evidence="2">WBG10514</strain>
        <plasmid evidence="2">pWBG731</plasmid>
    </source>
</reference>
<proteinExistence type="predicted"/>